<reference evidence="4 5" key="1">
    <citation type="submission" date="2016-01" db="EMBL/GenBank/DDBJ databases">
        <title>Whole genome sequence and analysis of Micromonospora rosaria DSM 803, which can produce antibacterial substance rosamicin.</title>
        <authorList>
            <person name="Yang H."/>
            <person name="He X."/>
            <person name="Zhu D."/>
        </authorList>
    </citation>
    <scope>NUCLEOTIDE SEQUENCE [LARGE SCALE GENOMIC DNA]</scope>
    <source>
        <strain evidence="4 5">DSM 803</strain>
    </source>
</reference>
<comment type="similarity">
    <text evidence="1">Belongs to the NodU/CmcH family.</text>
</comment>
<evidence type="ECO:0000313" key="4">
    <source>
        <dbReference type="EMBL" id="KXK63975.1"/>
    </source>
</evidence>
<dbReference type="InterPro" id="IPR038152">
    <property type="entry name" value="Carbam_trans_C_sf"/>
</dbReference>
<proteinExistence type="inferred from homology"/>
<evidence type="ECO:0000313" key="5">
    <source>
        <dbReference type="Proteomes" id="UP000070620"/>
    </source>
</evidence>
<dbReference type="Pfam" id="PF16861">
    <property type="entry name" value="Carbam_trans_C"/>
    <property type="match status" value="1"/>
</dbReference>
<keyword evidence="4" id="KW-0808">Transferase</keyword>
<dbReference type="Proteomes" id="UP000070620">
    <property type="component" value="Unassembled WGS sequence"/>
</dbReference>
<dbReference type="Gene3D" id="3.90.870.20">
    <property type="entry name" value="Carbamoyltransferase, C-terminal domain"/>
    <property type="match status" value="1"/>
</dbReference>
<dbReference type="InterPro" id="IPR051338">
    <property type="entry name" value="NodU/CmcH_Carbamoyltrnsfr"/>
</dbReference>
<feature type="domain" description="Carbamoyltransferase C-terminal" evidence="3">
    <location>
        <begin position="383"/>
        <end position="550"/>
    </location>
</feature>
<gene>
    <name evidence="4" type="ORF">AWW66_00595</name>
</gene>
<organism evidence="4 5">
    <name type="scientific">Micromonospora rosaria</name>
    <dbReference type="NCBI Taxonomy" id="47874"/>
    <lineage>
        <taxon>Bacteria</taxon>
        <taxon>Bacillati</taxon>
        <taxon>Actinomycetota</taxon>
        <taxon>Actinomycetes</taxon>
        <taxon>Micromonosporales</taxon>
        <taxon>Micromonosporaceae</taxon>
        <taxon>Micromonospora</taxon>
    </lineage>
</organism>
<dbReference type="RefSeq" id="WP_067359288.1">
    <property type="nucleotide sequence ID" value="NZ_JBIUBN010000012.1"/>
</dbReference>
<dbReference type="SUPFAM" id="SSF53067">
    <property type="entry name" value="Actin-like ATPase domain"/>
    <property type="match status" value="1"/>
</dbReference>
<protein>
    <submittedName>
        <fullName evidence="4">Carbamoyltransferase</fullName>
    </submittedName>
</protein>
<dbReference type="CDD" id="cd24098">
    <property type="entry name" value="ASKHA_NBD_TobZ_N"/>
    <property type="match status" value="1"/>
</dbReference>
<name>A0A136PZW3_9ACTN</name>
<dbReference type="EMBL" id="LRQV01000001">
    <property type="protein sequence ID" value="KXK63975.1"/>
    <property type="molecule type" value="Genomic_DNA"/>
</dbReference>
<evidence type="ECO:0000256" key="1">
    <source>
        <dbReference type="ARBA" id="ARBA00006129"/>
    </source>
</evidence>
<accession>A0A136PZW3</accession>
<dbReference type="PANTHER" id="PTHR34847:SF1">
    <property type="entry name" value="NODULATION PROTEIN U"/>
    <property type="match status" value="1"/>
</dbReference>
<dbReference type="AlphaFoldDB" id="A0A136PZW3"/>
<dbReference type="PANTHER" id="PTHR34847">
    <property type="entry name" value="NODULATION PROTEIN U"/>
    <property type="match status" value="1"/>
</dbReference>
<comment type="caution">
    <text evidence="4">The sequence shown here is derived from an EMBL/GenBank/DDBJ whole genome shotgun (WGS) entry which is preliminary data.</text>
</comment>
<dbReference type="InterPro" id="IPR003696">
    <property type="entry name" value="Carbtransf_dom"/>
</dbReference>
<dbReference type="Gene3D" id="3.30.420.40">
    <property type="match status" value="2"/>
</dbReference>
<evidence type="ECO:0000259" key="3">
    <source>
        <dbReference type="Pfam" id="PF16861"/>
    </source>
</evidence>
<dbReference type="Pfam" id="PF02543">
    <property type="entry name" value="Carbam_trans_N"/>
    <property type="match status" value="1"/>
</dbReference>
<feature type="domain" description="Carbamoyltransferase" evidence="2">
    <location>
        <begin position="102"/>
        <end position="332"/>
    </location>
</feature>
<keyword evidence="5" id="KW-1185">Reference proteome</keyword>
<dbReference type="GO" id="GO:0016740">
    <property type="term" value="F:transferase activity"/>
    <property type="evidence" value="ECO:0007669"/>
    <property type="project" value="UniProtKB-KW"/>
</dbReference>
<evidence type="ECO:0000259" key="2">
    <source>
        <dbReference type="Pfam" id="PF02543"/>
    </source>
</evidence>
<sequence length="552" mass="58425">MWVLGVNAPPTGWHDTAACLVNGAGEVVAFAEEERINRRRHSLFRKPAGAVRFCLDQAGIDPADIDVVAIGWDGEQLYPDRFATDAELLSHAVGLDFGGRTPEVVQVPHHLAHAASAFYASPFRRAAVVVVDGNGENESSTIWTFADGEEPRLERSWPRSASLGYAYDAASTWLGFSFLNAGKTMGLAAYGRARGLAVDPLVELDRDGFRLAVRTAGHDDGPATADEVERQYRATVAAWRQRYCALVRADGPTVPGDRLADDPRAVAVAYTAQRIVEETVGHLAALARTAAGVDALCLSGGVALNCTTNGGLPGPVYVPPVPHDAGVALGAAWTVRPPARRAGPLSPYLGMDVAGPPRGGAGAAVDLSGLTATDLDVDEVVGLLLDGRVGAVAQGRAEVGPRALCRRSIIAVPYQAQVNGRVNAIKHREPWRPFAGVTRAEYGAQLWAGQEHLSRYMLGAARVTELGRTVAPGVVHVDGTTRPQVLHGDDAPAVGAILDVLERRGAPPVLLNTSFNDKGEPIVNTTADALAAFRSMDLDFLVLGDSLIRKAR</sequence>
<dbReference type="InterPro" id="IPR043129">
    <property type="entry name" value="ATPase_NBD"/>
</dbReference>
<dbReference type="InterPro" id="IPR031730">
    <property type="entry name" value="Carbam_trans_C"/>
</dbReference>
<dbReference type="OrthoDB" id="9780777at2"/>